<dbReference type="Gene3D" id="6.20.210.20">
    <property type="entry name" value="THAP domain"/>
    <property type="match status" value="1"/>
</dbReference>
<sequence length="349" mass="40514">MVVYCCVKNCKNDWIPNSNLTFHRFPWSNPSLLNAWVNVMPLRNNNINKSSRICSDHFTENDYENNGRIYRRLKKNAVPQIFPCYDLSNALSDSSHDNVTNNSTQNILTNLSPLCEGSQHSLTPLTNNILHEHSNDSSSAKNMETLNTDEQRTESTNNKILEEKETSYRRRIKTLQRRLQRNHQKLEKMSNVIKLLRSEVLSELNNEHNYTVPDLNQYKSFTCFVDRGGLCIPSKSIFEIAKYCEKLFRAQVDIFKNINDINFRETMCAAAITHFLPIISKLFIPAHPVVETVHDWNQLHEYKIIKFFTAAYVKIRLLHAYSKLKTLNDLGTKASMRPKLTKLVLFSNV</sequence>
<dbReference type="Pfam" id="PF05485">
    <property type="entry name" value="THAP"/>
    <property type="match status" value="1"/>
</dbReference>
<dbReference type="SMART" id="SM00980">
    <property type="entry name" value="THAP"/>
    <property type="match status" value="1"/>
</dbReference>
<keyword evidence="17" id="KW-1185">Reference proteome</keyword>
<dbReference type="InterPro" id="IPR038441">
    <property type="entry name" value="THAP_Znf_sf"/>
</dbReference>
<keyword evidence="5" id="KW-0862">Zinc</keyword>
<organism evidence="16 17">
    <name type="scientific">Aphidius gifuensis</name>
    <name type="common">Parasitoid wasp</name>
    <dbReference type="NCBI Taxonomy" id="684658"/>
    <lineage>
        <taxon>Eukaryota</taxon>
        <taxon>Metazoa</taxon>
        <taxon>Ecdysozoa</taxon>
        <taxon>Arthropoda</taxon>
        <taxon>Hexapoda</taxon>
        <taxon>Insecta</taxon>
        <taxon>Pterygota</taxon>
        <taxon>Neoptera</taxon>
        <taxon>Endopterygota</taxon>
        <taxon>Hymenoptera</taxon>
        <taxon>Apocrita</taxon>
        <taxon>Ichneumonoidea</taxon>
        <taxon>Braconidae</taxon>
        <taxon>Aphidiinae</taxon>
        <taxon>Aphidius</taxon>
    </lineage>
</organism>
<dbReference type="InterPro" id="IPR006612">
    <property type="entry name" value="THAP_Znf"/>
</dbReference>
<evidence type="ECO:0000256" key="6">
    <source>
        <dbReference type="ARBA" id="ARBA00023015"/>
    </source>
</evidence>
<dbReference type="GO" id="GO:0008270">
    <property type="term" value="F:zinc ion binding"/>
    <property type="evidence" value="ECO:0007669"/>
    <property type="project" value="UniProtKB-KW"/>
</dbReference>
<dbReference type="GO" id="GO:0005654">
    <property type="term" value="C:nucleoplasm"/>
    <property type="evidence" value="ECO:0007669"/>
    <property type="project" value="UniProtKB-SubCell"/>
</dbReference>
<dbReference type="PANTHER" id="PTHR46600:SF1">
    <property type="entry name" value="THAP DOMAIN-CONTAINING PROTEIN 1"/>
    <property type="match status" value="1"/>
</dbReference>
<dbReference type="SUPFAM" id="SSF57716">
    <property type="entry name" value="Glucocorticoid receptor-like (DNA-binding domain)"/>
    <property type="match status" value="1"/>
</dbReference>
<feature type="coiled-coil region" evidence="13">
    <location>
        <begin position="158"/>
        <end position="192"/>
    </location>
</feature>
<dbReference type="GO" id="GO:0043565">
    <property type="term" value="F:sequence-specific DNA binding"/>
    <property type="evidence" value="ECO:0007669"/>
    <property type="project" value="InterPro"/>
</dbReference>
<reference evidence="16 17" key="1">
    <citation type="submission" date="2020-08" db="EMBL/GenBank/DDBJ databases">
        <title>Aphidius gifuensis genome sequencing and assembly.</title>
        <authorList>
            <person name="Du Z."/>
        </authorList>
    </citation>
    <scope>NUCLEOTIDE SEQUENCE [LARGE SCALE GENOMIC DNA]</scope>
    <source>
        <strain evidence="16">YNYX2018</strain>
        <tissue evidence="16">Adults</tissue>
    </source>
</reference>
<evidence type="ECO:0000256" key="7">
    <source>
        <dbReference type="ARBA" id="ARBA00023054"/>
    </source>
</evidence>
<comment type="similarity">
    <text evidence="2">Belongs to the THAP1 family.</text>
</comment>
<keyword evidence="10" id="KW-0539">Nucleus</keyword>
<keyword evidence="11" id="KW-0131">Cell cycle</keyword>
<keyword evidence="6" id="KW-0805">Transcription regulation</keyword>
<evidence type="ECO:0000256" key="10">
    <source>
        <dbReference type="ARBA" id="ARBA00023242"/>
    </source>
</evidence>
<dbReference type="PANTHER" id="PTHR46600">
    <property type="entry name" value="THAP DOMAIN-CONTAINING"/>
    <property type="match status" value="1"/>
</dbReference>
<dbReference type="OrthoDB" id="7677610at2759"/>
<keyword evidence="9" id="KW-0804">Transcription</keyword>
<dbReference type="AlphaFoldDB" id="A0A834XNY9"/>
<evidence type="ECO:0000313" key="17">
    <source>
        <dbReference type="Proteomes" id="UP000639338"/>
    </source>
</evidence>
<evidence type="ECO:0000256" key="1">
    <source>
        <dbReference type="ARBA" id="ARBA00004642"/>
    </source>
</evidence>
<comment type="caution">
    <text evidence="16">The sequence shown here is derived from an EMBL/GenBank/DDBJ whole genome shotgun (WGS) entry which is preliminary data.</text>
</comment>
<feature type="region of interest" description="Disordered" evidence="14">
    <location>
        <begin position="132"/>
        <end position="155"/>
    </location>
</feature>
<feature type="compositionally biased region" description="Polar residues" evidence="14">
    <location>
        <begin position="136"/>
        <end position="155"/>
    </location>
</feature>
<dbReference type="EMBL" id="JACMRX010000005">
    <property type="protein sequence ID" value="KAF7988764.1"/>
    <property type="molecule type" value="Genomic_DNA"/>
</dbReference>
<protein>
    <recommendedName>
        <fullName evidence="15">THAP-type domain-containing protein</fullName>
    </recommendedName>
</protein>
<feature type="domain" description="THAP-type" evidence="15">
    <location>
        <begin position="1"/>
        <end position="82"/>
    </location>
</feature>
<evidence type="ECO:0000256" key="3">
    <source>
        <dbReference type="ARBA" id="ARBA00022723"/>
    </source>
</evidence>
<proteinExistence type="inferred from homology"/>
<evidence type="ECO:0000256" key="14">
    <source>
        <dbReference type="SAM" id="MobiDB-lite"/>
    </source>
</evidence>
<dbReference type="InterPro" id="IPR026516">
    <property type="entry name" value="THAP1/10"/>
</dbReference>
<dbReference type="Proteomes" id="UP000639338">
    <property type="component" value="Unassembled WGS sequence"/>
</dbReference>
<evidence type="ECO:0000259" key="15">
    <source>
        <dbReference type="PROSITE" id="PS50950"/>
    </source>
</evidence>
<keyword evidence="8 12" id="KW-0238">DNA-binding</keyword>
<evidence type="ECO:0000256" key="9">
    <source>
        <dbReference type="ARBA" id="ARBA00023163"/>
    </source>
</evidence>
<name>A0A834XNY9_APHGI</name>
<evidence type="ECO:0000313" key="16">
    <source>
        <dbReference type="EMBL" id="KAF7988764.1"/>
    </source>
</evidence>
<evidence type="ECO:0000256" key="5">
    <source>
        <dbReference type="ARBA" id="ARBA00022833"/>
    </source>
</evidence>
<comment type="subcellular location">
    <subcellularLocation>
        <location evidence="1">Nucleus</location>
        <location evidence="1">Nucleoplasm</location>
    </subcellularLocation>
</comment>
<evidence type="ECO:0000256" key="2">
    <source>
        <dbReference type="ARBA" id="ARBA00006177"/>
    </source>
</evidence>
<gene>
    <name evidence="16" type="ORF">HCN44_007074</name>
</gene>
<accession>A0A834XNY9</accession>
<keyword evidence="4 12" id="KW-0863">Zinc-finger</keyword>
<evidence type="ECO:0000256" key="11">
    <source>
        <dbReference type="ARBA" id="ARBA00023306"/>
    </source>
</evidence>
<evidence type="ECO:0000256" key="4">
    <source>
        <dbReference type="ARBA" id="ARBA00022771"/>
    </source>
</evidence>
<evidence type="ECO:0000256" key="13">
    <source>
        <dbReference type="SAM" id="Coils"/>
    </source>
</evidence>
<dbReference type="SMART" id="SM00692">
    <property type="entry name" value="DM3"/>
    <property type="match status" value="1"/>
</dbReference>
<keyword evidence="3" id="KW-0479">Metal-binding</keyword>
<evidence type="ECO:0000256" key="8">
    <source>
        <dbReference type="ARBA" id="ARBA00023125"/>
    </source>
</evidence>
<dbReference type="PROSITE" id="PS50950">
    <property type="entry name" value="ZF_THAP"/>
    <property type="match status" value="1"/>
</dbReference>
<evidence type="ECO:0000256" key="12">
    <source>
        <dbReference type="PROSITE-ProRule" id="PRU00309"/>
    </source>
</evidence>
<keyword evidence="7 13" id="KW-0175">Coiled coil</keyword>